<evidence type="ECO:0000313" key="5">
    <source>
        <dbReference type="EMBL" id="MDR6529409.1"/>
    </source>
</evidence>
<dbReference type="Gene3D" id="3.40.250.10">
    <property type="entry name" value="Rhodanese-like domain"/>
    <property type="match status" value="2"/>
</dbReference>
<sequence length="289" mass="31193">MTHADPLVSTAWLAEHLDAPDVRVVDGSWHMPAAQRDPKAEYDRVHIPGAVFFDIDDIADETSDLPHMLPSPIKFASRVKKLGLGDGSRIVVYDTSGILPAARVWWEFRAMGHEDVVVLDGGLPKWIAEGRPVDDLAVTPQERHFTPRYQADIVRSLDQMKRNLEKSPEDRGREQVIDARAAGRFEGRDPEPRAGLRGGHIPGSRNVPLSALLAADGTLLPADRLAAVFEAAGVDIDRPVATTCGSGITAAVVALALARLGKPRAAVYDGSWTEWGGREDVPVATGAAV</sequence>
<evidence type="ECO:0000256" key="3">
    <source>
        <dbReference type="RuleBase" id="RU000507"/>
    </source>
</evidence>
<dbReference type="NCBIfam" id="NF008557">
    <property type="entry name" value="PRK11493.1"/>
    <property type="match status" value="1"/>
</dbReference>
<accession>A0ABU1MT95</accession>
<dbReference type="RefSeq" id="WP_310028199.1">
    <property type="nucleotide sequence ID" value="NZ_JAVDRL010000001.1"/>
</dbReference>
<dbReference type="GO" id="GO:0004792">
    <property type="term" value="F:thiosulfate-cyanide sulfurtransferase activity"/>
    <property type="evidence" value="ECO:0007669"/>
    <property type="project" value="UniProtKB-EC"/>
</dbReference>
<dbReference type="InterPro" id="IPR036873">
    <property type="entry name" value="Rhodanese-like_dom_sf"/>
</dbReference>
<proteinExistence type="predicted"/>
<dbReference type="SUPFAM" id="SSF52821">
    <property type="entry name" value="Rhodanese/Cell cycle control phosphatase"/>
    <property type="match status" value="2"/>
</dbReference>
<dbReference type="PANTHER" id="PTHR11364">
    <property type="entry name" value="THIOSULFATE SULFERTANSFERASE"/>
    <property type="match status" value="1"/>
</dbReference>
<dbReference type="CDD" id="cd01449">
    <property type="entry name" value="TST_Repeat_2"/>
    <property type="match status" value="1"/>
</dbReference>
<evidence type="ECO:0000259" key="4">
    <source>
        <dbReference type="PROSITE" id="PS50206"/>
    </source>
</evidence>
<dbReference type="CDD" id="cd01448">
    <property type="entry name" value="TST_Repeat_1"/>
    <property type="match status" value="1"/>
</dbReference>
<evidence type="ECO:0000256" key="1">
    <source>
        <dbReference type="ARBA" id="ARBA00022679"/>
    </source>
</evidence>
<dbReference type="GO" id="GO:0016784">
    <property type="term" value="F:3-mercaptopyruvate sulfurtransferase activity"/>
    <property type="evidence" value="ECO:0007669"/>
    <property type="project" value="UniProtKB-EC"/>
</dbReference>
<dbReference type="Proteomes" id="UP001262754">
    <property type="component" value="Unassembled WGS sequence"/>
</dbReference>
<protein>
    <recommendedName>
        <fullName evidence="3">Sulfurtransferase</fullName>
    </recommendedName>
</protein>
<keyword evidence="6" id="KW-1185">Reference proteome</keyword>
<feature type="domain" description="Rhodanese" evidence="4">
    <location>
        <begin position="18"/>
        <end position="135"/>
    </location>
</feature>
<dbReference type="PROSITE" id="PS00683">
    <property type="entry name" value="RHODANESE_2"/>
    <property type="match status" value="1"/>
</dbReference>
<dbReference type="InterPro" id="IPR001307">
    <property type="entry name" value="Thiosulphate_STrfase_CS"/>
</dbReference>
<dbReference type="PROSITE" id="PS00380">
    <property type="entry name" value="RHODANESE_1"/>
    <property type="match status" value="1"/>
</dbReference>
<dbReference type="Pfam" id="PF00581">
    <property type="entry name" value="Rhodanese"/>
    <property type="match status" value="2"/>
</dbReference>
<evidence type="ECO:0000313" key="6">
    <source>
        <dbReference type="Proteomes" id="UP001262754"/>
    </source>
</evidence>
<name>A0ABU1MT95_9CAUL</name>
<keyword evidence="2" id="KW-0677">Repeat</keyword>
<organism evidence="5 6">
    <name type="scientific">Caulobacter rhizosphaerae</name>
    <dbReference type="NCBI Taxonomy" id="2010972"/>
    <lineage>
        <taxon>Bacteria</taxon>
        <taxon>Pseudomonadati</taxon>
        <taxon>Pseudomonadota</taxon>
        <taxon>Alphaproteobacteria</taxon>
        <taxon>Caulobacterales</taxon>
        <taxon>Caulobacteraceae</taxon>
        <taxon>Caulobacter</taxon>
    </lineage>
</organism>
<dbReference type="InterPro" id="IPR045078">
    <property type="entry name" value="TST/MPST-like"/>
</dbReference>
<dbReference type="InterPro" id="IPR001763">
    <property type="entry name" value="Rhodanese-like_dom"/>
</dbReference>
<dbReference type="PROSITE" id="PS50206">
    <property type="entry name" value="RHODANESE_3"/>
    <property type="match status" value="2"/>
</dbReference>
<evidence type="ECO:0000256" key="2">
    <source>
        <dbReference type="ARBA" id="ARBA00022737"/>
    </source>
</evidence>
<reference evidence="5 6" key="1">
    <citation type="submission" date="2023-07" db="EMBL/GenBank/DDBJ databases">
        <title>Sorghum-associated microbial communities from plants grown in Nebraska, USA.</title>
        <authorList>
            <person name="Schachtman D."/>
        </authorList>
    </citation>
    <scope>NUCLEOTIDE SEQUENCE [LARGE SCALE GENOMIC DNA]</scope>
    <source>
        <strain evidence="5 6">DS2154</strain>
    </source>
</reference>
<gene>
    <name evidence="5" type="ORF">J2800_000124</name>
</gene>
<dbReference type="PANTHER" id="PTHR11364:SF27">
    <property type="entry name" value="SULFURTRANSFERASE"/>
    <property type="match status" value="1"/>
</dbReference>
<feature type="domain" description="Rhodanese" evidence="4">
    <location>
        <begin position="170"/>
        <end position="284"/>
    </location>
</feature>
<keyword evidence="1 3" id="KW-0808">Transferase</keyword>
<dbReference type="SMART" id="SM00450">
    <property type="entry name" value="RHOD"/>
    <property type="match status" value="2"/>
</dbReference>
<comment type="caution">
    <text evidence="5">The sequence shown here is derived from an EMBL/GenBank/DDBJ whole genome shotgun (WGS) entry which is preliminary data.</text>
</comment>
<dbReference type="EMBL" id="JAVDRL010000001">
    <property type="protein sequence ID" value="MDR6529409.1"/>
    <property type="molecule type" value="Genomic_DNA"/>
</dbReference>